<reference evidence="2" key="3">
    <citation type="submission" date="2022-01" db="UniProtKB">
        <authorList>
            <consortium name="EnsemblPlants"/>
        </authorList>
    </citation>
    <scope>IDENTIFICATION</scope>
    <source>
        <strain evidence="2">subsp. vulgare</strain>
    </source>
</reference>
<dbReference type="AlphaFoldDB" id="M0XFT5"/>
<dbReference type="PANTHER" id="PTHR33122:SF76">
    <property type="entry name" value="OS01G0849000 PROTEIN"/>
    <property type="match status" value="1"/>
</dbReference>
<feature type="domain" description="Bifunctional inhibitor/plant lipid transfer protein/seed storage helical" evidence="1">
    <location>
        <begin position="29"/>
        <end position="110"/>
    </location>
</feature>
<name>M0XFT5_HORVV</name>
<accession>M0XFT5</accession>
<dbReference type="InterPro" id="IPR036312">
    <property type="entry name" value="Bifun_inhib/LTP/seed_sf"/>
</dbReference>
<dbReference type="Pfam" id="PF14368">
    <property type="entry name" value="LTP_2"/>
    <property type="match status" value="1"/>
</dbReference>
<dbReference type="PaxDb" id="4513-MLOC_59656.1"/>
<organism evidence="2 3">
    <name type="scientific">Hordeum vulgare subsp. vulgare</name>
    <name type="common">Domesticated barley</name>
    <dbReference type="NCBI Taxonomy" id="112509"/>
    <lineage>
        <taxon>Eukaryota</taxon>
        <taxon>Viridiplantae</taxon>
        <taxon>Streptophyta</taxon>
        <taxon>Embryophyta</taxon>
        <taxon>Tracheophyta</taxon>
        <taxon>Spermatophyta</taxon>
        <taxon>Magnoliopsida</taxon>
        <taxon>Liliopsida</taxon>
        <taxon>Poales</taxon>
        <taxon>Poaceae</taxon>
        <taxon>BOP clade</taxon>
        <taxon>Pooideae</taxon>
        <taxon>Triticodae</taxon>
        <taxon>Triticeae</taxon>
        <taxon>Hordeinae</taxon>
        <taxon>Hordeum</taxon>
    </lineage>
</organism>
<protein>
    <recommendedName>
        <fullName evidence="1">Bifunctional inhibitor/plant lipid transfer protein/seed storage helical domain-containing protein</fullName>
    </recommendedName>
</protein>
<proteinExistence type="predicted"/>
<dbReference type="eggNOG" id="ENOG502S1QA">
    <property type="taxonomic scope" value="Eukaryota"/>
</dbReference>
<dbReference type="GO" id="GO:0005504">
    <property type="term" value="F:fatty acid binding"/>
    <property type="evidence" value="ECO:0007669"/>
    <property type="project" value="InterPro"/>
</dbReference>
<dbReference type="ExpressionAtlas" id="M0XFT5">
    <property type="expression patterns" value="baseline and differential"/>
</dbReference>
<reference evidence="2" key="2">
    <citation type="submission" date="2020-10" db="EMBL/GenBank/DDBJ databases">
        <authorList>
            <person name="Scholz U."/>
            <person name="Mascher M."/>
            <person name="Fiebig A."/>
        </authorList>
    </citation>
    <scope>NUCLEOTIDE SEQUENCE [LARGE SCALE GENOMIC DNA]</scope>
    <source>
        <strain evidence="2">cv. Morex</strain>
    </source>
</reference>
<dbReference type="Gene3D" id="1.10.110.10">
    <property type="entry name" value="Plant lipid-transfer and hydrophobic proteins"/>
    <property type="match status" value="1"/>
</dbReference>
<dbReference type="Proteomes" id="UP000011116">
    <property type="component" value="Chromosome 3H"/>
</dbReference>
<dbReference type="EnsemblPlants" id="HORVU.MOREX.r3.3HG0301990.1">
    <property type="protein sequence ID" value="HORVU.MOREX.r3.3HG0301990.1.CDS1"/>
    <property type="gene ID" value="HORVU.MOREX.r3.3HG0301990"/>
</dbReference>
<dbReference type="CDD" id="cd00010">
    <property type="entry name" value="AAI_LTSS"/>
    <property type="match status" value="1"/>
</dbReference>
<evidence type="ECO:0000313" key="2">
    <source>
        <dbReference type="EnsemblPlants" id="HORVU.MOREX.r3.3HG0301990.1.CDS1"/>
    </source>
</evidence>
<dbReference type="PANTHER" id="PTHR33122">
    <property type="entry name" value="LIPID BINDING PROTEIN-RELATED"/>
    <property type="match status" value="1"/>
</dbReference>
<evidence type="ECO:0000313" key="3">
    <source>
        <dbReference type="Proteomes" id="UP000011116"/>
    </source>
</evidence>
<sequence>MESKAVRCLCLLAMLLVAGLGAASGAGECGRVPADRMALKLAPCAAATQNPRSKVAPGCCAQIRSIGRSPKCLCAVMLSSTARQAGVNPAVAMTIPKRCAIANRPVGYKCGRKSIYSDARSSLRSLGLAWSHHHFVFASLCFSVQRTPSHEEHMWWNWKRKRCPTHSWELGLSNIYT</sequence>
<evidence type="ECO:0000259" key="1">
    <source>
        <dbReference type="SMART" id="SM00499"/>
    </source>
</evidence>
<dbReference type="SUPFAM" id="SSF47699">
    <property type="entry name" value="Bifunctional inhibitor/lipid-transfer protein/seed storage 2S albumin"/>
    <property type="match status" value="1"/>
</dbReference>
<dbReference type="SMART" id="SM00499">
    <property type="entry name" value="AAI"/>
    <property type="match status" value="1"/>
</dbReference>
<keyword evidence="3" id="KW-1185">Reference proteome</keyword>
<dbReference type="InterPro" id="IPR039265">
    <property type="entry name" value="DIR1-like"/>
</dbReference>
<dbReference type="GO" id="GO:0009627">
    <property type="term" value="P:systemic acquired resistance"/>
    <property type="evidence" value="ECO:0007669"/>
    <property type="project" value="InterPro"/>
</dbReference>
<dbReference type="InterPro" id="IPR016140">
    <property type="entry name" value="Bifunc_inhib/LTP/seed_store"/>
</dbReference>
<dbReference type="Gramene" id="HORVU.MOREX.r3.3HG0301990.1">
    <property type="protein sequence ID" value="HORVU.MOREX.r3.3HG0301990.1.CDS1"/>
    <property type="gene ID" value="HORVU.MOREX.r3.3HG0301990"/>
</dbReference>
<reference evidence="3" key="1">
    <citation type="journal article" date="2012" name="Nature">
        <title>A physical, genetic and functional sequence assembly of the barley genome.</title>
        <authorList>
            <consortium name="The International Barley Genome Sequencing Consortium"/>
            <person name="Mayer K.F."/>
            <person name="Waugh R."/>
            <person name="Brown J.W."/>
            <person name="Schulman A."/>
            <person name="Langridge P."/>
            <person name="Platzer M."/>
            <person name="Fincher G.B."/>
            <person name="Muehlbauer G.J."/>
            <person name="Sato K."/>
            <person name="Close T.J."/>
            <person name="Wise R.P."/>
            <person name="Stein N."/>
        </authorList>
    </citation>
    <scope>NUCLEOTIDE SEQUENCE [LARGE SCALE GENOMIC DNA]</scope>
    <source>
        <strain evidence="3">cv. Morex</strain>
    </source>
</reference>